<dbReference type="AlphaFoldDB" id="A0A5N6WWY3"/>
<reference evidence="2" key="1">
    <citation type="submission" date="2019-04" db="EMBL/GenBank/DDBJ databases">
        <title>Friends and foes A comparative genomics studyof 23 Aspergillus species from section Flavi.</title>
        <authorList>
            <consortium name="DOE Joint Genome Institute"/>
            <person name="Kjaerbolling I."/>
            <person name="Vesth T."/>
            <person name="Frisvad J.C."/>
            <person name="Nybo J.L."/>
            <person name="Theobald S."/>
            <person name="Kildgaard S."/>
            <person name="Isbrandt T."/>
            <person name="Kuo A."/>
            <person name="Sato A."/>
            <person name="Lyhne E.K."/>
            <person name="Kogle M.E."/>
            <person name="Wiebenga A."/>
            <person name="Kun R.S."/>
            <person name="Lubbers R.J."/>
            <person name="Makela M.R."/>
            <person name="Barry K."/>
            <person name="Chovatia M."/>
            <person name="Clum A."/>
            <person name="Daum C."/>
            <person name="Haridas S."/>
            <person name="He G."/>
            <person name="LaButti K."/>
            <person name="Lipzen A."/>
            <person name="Mondo S."/>
            <person name="Riley R."/>
            <person name="Salamov A."/>
            <person name="Simmons B.A."/>
            <person name="Magnuson J.K."/>
            <person name="Henrissat B."/>
            <person name="Mortensen U.H."/>
            <person name="Larsen T.O."/>
            <person name="Devries R.P."/>
            <person name="Grigoriev I.V."/>
            <person name="Machida M."/>
            <person name="Baker S.E."/>
            <person name="Andersen M.R."/>
        </authorList>
    </citation>
    <scope>NUCLEOTIDE SEQUENCE [LARGE SCALE GENOMIC DNA]</scope>
    <source>
        <strain evidence="2">CBS 130017</strain>
    </source>
</reference>
<accession>A0A5N6WWY3</accession>
<keyword evidence="2" id="KW-1185">Reference proteome</keyword>
<feature type="non-terminal residue" evidence="1">
    <location>
        <position position="1"/>
    </location>
</feature>
<organism evidence="1 2">
    <name type="scientific">Aspergillus sergii</name>
    <dbReference type="NCBI Taxonomy" id="1034303"/>
    <lineage>
        <taxon>Eukaryota</taxon>
        <taxon>Fungi</taxon>
        <taxon>Dikarya</taxon>
        <taxon>Ascomycota</taxon>
        <taxon>Pezizomycotina</taxon>
        <taxon>Eurotiomycetes</taxon>
        <taxon>Eurotiomycetidae</taxon>
        <taxon>Eurotiales</taxon>
        <taxon>Aspergillaceae</taxon>
        <taxon>Aspergillus</taxon>
        <taxon>Aspergillus subgen. Circumdati</taxon>
    </lineage>
</organism>
<dbReference type="PROSITE" id="PS51257">
    <property type="entry name" value="PROKAR_LIPOPROTEIN"/>
    <property type="match status" value="1"/>
</dbReference>
<gene>
    <name evidence="1" type="ORF">BDV39DRAFT_178763</name>
</gene>
<protein>
    <submittedName>
        <fullName evidence="1">Uncharacterized protein</fullName>
    </submittedName>
</protein>
<evidence type="ECO:0000313" key="1">
    <source>
        <dbReference type="EMBL" id="KAE8325425.1"/>
    </source>
</evidence>
<dbReference type="EMBL" id="ML741808">
    <property type="protein sequence ID" value="KAE8325425.1"/>
    <property type="molecule type" value="Genomic_DNA"/>
</dbReference>
<name>A0A5N6WWY3_9EURO</name>
<dbReference type="Proteomes" id="UP000325945">
    <property type="component" value="Unassembled WGS sequence"/>
</dbReference>
<proteinExistence type="predicted"/>
<sequence length="72" mass="8006">MFQACRRRESKSGPGGRSIAGRVKQWAINFLLGACYARLDPISPIYPSCQTPSYGNSLWSRAEAKLVDTRSK</sequence>
<evidence type="ECO:0000313" key="2">
    <source>
        <dbReference type="Proteomes" id="UP000325945"/>
    </source>
</evidence>